<evidence type="ECO:0000313" key="3">
    <source>
        <dbReference type="Proteomes" id="UP001597349"/>
    </source>
</evidence>
<feature type="region of interest" description="Disordered" evidence="1">
    <location>
        <begin position="1"/>
        <end position="65"/>
    </location>
</feature>
<dbReference type="Proteomes" id="UP001597349">
    <property type="component" value="Unassembled WGS sequence"/>
</dbReference>
<dbReference type="EMBL" id="JBHUGY010000032">
    <property type="protein sequence ID" value="MFD2055616.1"/>
    <property type="molecule type" value="Genomic_DNA"/>
</dbReference>
<reference evidence="3" key="1">
    <citation type="journal article" date="2019" name="Int. J. Syst. Evol. Microbiol.">
        <title>The Global Catalogue of Microorganisms (GCM) 10K type strain sequencing project: providing services to taxonomists for standard genome sequencing and annotation.</title>
        <authorList>
            <consortium name="The Broad Institute Genomics Platform"/>
            <consortium name="The Broad Institute Genome Sequencing Center for Infectious Disease"/>
            <person name="Wu L."/>
            <person name="Ma J."/>
        </authorList>
    </citation>
    <scope>NUCLEOTIDE SEQUENCE [LARGE SCALE GENOMIC DNA]</scope>
    <source>
        <strain evidence="3">CGMCC 1.16226</strain>
    </source>
</reference>
<evidence type="ECO:0000256" key="1">
    <source>
        <dbReference type="SAM" id="MobiDB-lite"/>
    </source>
</evidence>
<proteinExistence type="predicted"/>
<evidence type="ECO:0000313" key="2">
    <source>
        <dbReference type="EMBL" id="MFD2055616.1"/>
    </source>
</evidence>
<accession>A0ABW4WG75</accession>
<dbReference type="InterPro" id="IPR025227">
    <property type="entry name" value="DUF4169"/>
</dbReference>
<dbReference type="Pfam" id="PF13770">
    <property type="entry name" value="DUF4169"/>
    <property type="match status" value="1"/>
</dbReference>
<name>A0ABW4WG75_9HYPH</name>
<gene>
    <name evidence="2" type="ORF">ACFSQT_21895</name>
</gene>
<comment type="caution">
    <text evidence="2">The sequence shown here is derived from an EMBL/GenBank/DDBJ whole genome shotgun (WGS) entry which is preliminary data.</text>
</comment>
<protein>
    <submittedName>
        <fullName evidence="2">DUF4169 family protein</fullName>
    </submittedName>
</protein>
<organism evidence="2 3">
    <name type="scientific">Mesorhizobium calcicola</name>
    <dbReference type="NCBI Taxonomy" id="1300310"/>
    <lineage>
        <taxon>Bacteria</taxon>
        <taxon>Pseudomonadati</taxon>
        <taxon>Pseudomonadota</taxon>
        <taxon>Alphaproteobacteria</taxon>
        <taxon>Hyphomicrobiales</taxon>
        <taxon>Phyllobacteriaceae</taxon>
        <taxon>Mesorhizobium</taxon>
    </lineage>
</organism>
<keyword evidence="3" id="KW-1185">Reference proteome</keyword>
<sequence>MADIVNLRQARKQKARADKEQMASRNRALHGRSKAEKERDRLIADKSERFVAGHHRDKPSQPDDQ</sequence>
<feature type="compositionally biased region" description="Basic and acidic residues" evidence="1">
    <location>
        <begin position="33"/>
        <end position="51"/>
    </location>
</feature>
<dbReference type="RefSeq" id="WP_379022027.1">
    <property type="nucleotide sequence ID" value="NZ_JBHUGY010000032.1"/>
</dbReference>